<dbReference type="Proteomes" id="UP000708208">
    <property type="component" value="Unassembled WGS sequence"/>
</dbReference>
<dbReference type="Pfam" id="PF08395">
    <property type="entry name" value="7tm_7"/>
    <property type="match status" value="1"/>
</dbReference>
<feature type="transmembrane region" description="Helical" evidence="6">
    <location>
        <begin position="109"/>
        <end position="131"/>
    </location>
</feature>
<dbReference type="EMBL" id="CAJVCH010053364">
    <property type="protein sequence ID" value="CAG7718422.1"/>
    <property type="molecule type" value="Genomic_DNA"/>
</dbReference>
<evidence type="ECO:0000256" key="3">
    <source>
        <dbReference type="ARBA" id="ARBA00022692"/>
    </source>
</evidence>
<reference evidence="7" key="1">
    <citation type="submission" date="2021-06" db="EMBL/GenBank/DDBJ databases">
        <authorList>
            <person name="Hodson N. C."/>
            <person name="Mongue J. A."/>
            <person name="Jaron S. K."/>
        </authorList>
    </citation>
    <scope>NUCLEOTIDE SEQUENCE</scope>
</reference>
<dbReference type="GO" id="GO:0050909">
    <property type="term" value="P:sensory perception of taste"/>
    <property type="evidence" value="ECO:0007669"/>
    <property type="project" value="InterPro"/>
</dbReference>
<evidence type="ECO:0008006" key="9">
    <source>
        <dbReference type="Google" id="ProtNLM"/>
    </source>
</evidence>
<feature type="transmembrane region" description="Helical" evidence="6">
    <location>
        <begin position="217"/>
        <end position="236"/>
    </location>
</feature>
<feature type="transmembrane region" description="Helical" evidence="6">
    <location>
        <begin position="24"/>
        <end position="43"/>
    </location>
</feature>
<proteinExistence type="predicted"/>
<evidence type="ECO:0000256" key="2">
    <source>
        <dbReference type="ARBA" id="ARBA00022475"/>
    </source>
</evidence>
<evidence type="ECO:0000313" key="8">
    <source>
        <dbReference type="Proteomes" id="UP000708208"/>
    </source>
</evidence>
<evidence type="ECO:0000256" key="1">
    <source>
        <dbReference type="ARBA" id="ARBA00004651"/>
    </source>
</evidence>
<comment type="subcellular location">
    <subcellularLocation>
        <location evidence="1">Cell membrane</location>
        <topology evidence="1">Multi-pass membrane protein</topology>
    </subcellularLocation>
</comment>
<evidence type="ECO:0000256" key="4">
    <source>
        <dbReference type="ARBA" id="ARBA00022989"/>
    </source>
</evidence>
<evidence type="ECO:0000313" key="7">
    <source>
        <dbReference type="EMBL" id="CAG7718422.1"/>
    </source>
</evidence>
<dbReference type="AlphaFoldDB" id="A0A8J2JHU5"/>
<organism evidence="7 8">
    <name type="scientific">Allacma fusca</name>
    <dbReference type="NCBI Taxonomy" id="39272"/>
    <lineage>
        <taxon>Eukaryota</taxon>
        <taxon>Metazoa</taxon>
        <taxon>Ecdysozoa</taxon>
        <taxon>Arthropoda</taxon>
        <taxon>Hexapoda</taxon>
        <taxon>Collembola</taxon>
        <taxon>Symphypleona</taxon>
        <taxon>Sminthuridae</taxon>
        <taxon>Allacma</taxon>
    </lineage>
</organism>
<evidence type="ECO:0000256" key="5">
    <source>
        <dbReference type="ARBA" id="ARBA00023136"/>
    </source>
</evidence>
<dbReference type="GO" id="GO:0005886">
    <property type="term" value="C:plasma membrane"/>
    <property type="evidence" value="ECO:0007669"/>
    <property type="project" value="UniProtKB-SubCell"/>
</dbReference>
<keyword evidence="2" id="KW-1003">Cell membrane</keyword>
<evidence type="ECO:0000256" key="6">
    <source>
        <dbReference type="SAM" id="Phobius"/>
    </source>
</evidence>
<keyword evidence="3 6" id="KW-0812">Transmembrane</keyword>
<keyword evidence="5 6" id="KW-0472">Membrane</keyword>
<gene>
    <name evidence="7" type="ORF">AFUS01_LOCUS7814</name>
</gene>
<dbReference type="InterPro" id="IPR013604">
    <property type="entry name" value="7TM_chemorcpt"/>
</dbReference>
<accession>A0A8J2JHU5</accession>
<comment type="caution">
    <text evidence="7">The sequence shown here is derived from an EMBL/GenBank/DDBJ whole genome shotgun (WGS) entry which is preliminary data.</text>
</comment>
<keyword evidence="4 6" id="KW-1133">Transmembrane helix</keyword>
<feature type="transmembrane region" description="Helical" evidence="6">
    <location>
        <begin position="137"/>
        <end position="156"/>
    </location>
</feature>
<keyword evidence="8" id="KW-1185">Reference proteome</keyword>
<protein>
    <recommendedName>
        <fullName evidence="9">Gustatory receptor</fullName>
    </recommendedName>
</protein>
<name>A0A8J2JHU5_9HEXA</name>
<sequence>MCAYCIVPPVTASSMVLLFLEHGSGFWVELIMFVGMLVHYQLAEALEDIKTFLICMDIKKAIHHIRMGINFQIRWEKITENTVMSWRQLICQLQKQTQLAGEYLKPMQLAFLLNIILNGTACIYLSLNIHWDTRMSIAISALNAGLSIVLLTRLFVKAIIAEQILKEEIHLVEDLVSMDTSNLSENILKQLEMTIDWIIQRPSRINFGNYAVLRKQLFLGIFSQVITYLIVLMQFYQTR</sequence>